<dbReference type="EMBL" id="SLWM01000002">
    <property type="protein sequence ID" value="TCO29949.1"/>
    <property type="molecule type" value="Genomic_DNA"/>
</dbReference>
<comment type="caution">
    <text evidence="9">The sequence shown here is derived from an EMBL/GenBank/DDBJ whole genome shotgun (WGS) entry which is preliminary data.</text>
</comment>
<feature type="compositionally biased region" description="Basic and acidic residues" evidence="6">
    <location>
        <begin position="125"/>
        <end position="144"/>
    </location>
</feature>
<name>A0ABY2BUN6_9ACTN</name>
<sequence>MVRFLPFLISLVLSVYALFSCIQTRDKDVPYLPKLVWIVLIVFVPFVGPIVWLLVSRTDGVRRERNTRPVKPTARPVAPDDDPDFLASLERYRDPRTTVRPPKPGEPGEPANKDKPAADDQPGDPARDGVQDEVHPDKPNEKSKGNKSKGGKAKDETESEAPTESDDGKP</sequence>
<dbReference type="InterPro" id="IPR027379">
    <property type="entry name" value="CLS_N"/>
</dbReference>
<gene>
    <name evidence="9" type="ORF">EV644_102670</name>
</gene>
<dbReference type="PROSITE" id="PS51257">
    <property type="entry name" value="PROKAR_LIPOPROTEIN"/>
    <property type="match status" value="1"/>
</dbReference>
<evidence type="ECO:0000256" key="6">
    <source>
        <dbReference type="SAM" id="MobiDB-lite"/>
    </source>
</evidence>
<evidence type="ECO:0000256" key="2">
    <source>
        <dbReference type="ARBA" id="ARBA00022475"/>
    </source>
</evidence>
<feature type="region of interest" description="Disordered" evidence="6">
    <location>
        <begin position="62"/>
        <end position="170"/>
    </location>
</feature>
<evidence type="ECO:0000259" key="8">
    <source>
        <dbReference type="Pfam" id="PF13396"/>
    </source>
</evidence>
<accession>A0ABY2BUN6</accession>
<evidence type="ECO:0000256" key="5">
    <source>
        <dbReference type="ARBA" id="ARBA00023136"/>
    </source>
</evidence>
<evidence type="ECO:0000313" key="10">
    <source>
        <dbReference type="Proteomes" id="UP000295818"/>
    </source>
</evidence>
<keyword evidence="2" id="KW-1003">Cell membrane</keyword>
<comment type="subcellular location">
    <subcellularLocation>
        <location evidence="1">Cell membrane</location>
        <topology evidence="1">Multi-pass membrane protein</topology>
    </subcellularLocation>
</comment>
<reference evidence="9 10" key="1">
    <citation type="journal article" date="2015" name="Stand. Genomic Sci.">
        <title>Genomic Encyclopedia of Bacterial and Archaeal Type Strains, Phase III: the genomes of soil and plant-associated and newly described type strains.</title>
        <authorList>
            <person name="Whitman W.B."/>
            <person name="Woyke T."/>
            <person name="Klenk H.P."/>
            <person name="Zhou Y."/>
            <person name="Lilburn T.G."/>
            <person name="Beck B.J."/>
            <person name="De Vos P."/>
            <person name="Vandamme P."/>
            <person name="Eisen J.A."/>
            <person name="Garrity G."/>
            <person name="Hugenholtz P."/>
            <person name="Kyrpides N.C."/>
        </authorList>
    </citation>
    <scope>NUCLEOTIDE SEQUENCE [LARGE SCALE GENOMIC DNA]</scope>
    <source>
        <strain evidence="9 10">VKM Ac-2538</strain>
    </source>
</reference>
<protein>
    <submittedName>
        <fullName evidence="9">Phospholipase D-like protein</fullName>
    </submittedName>
</protein>
<feature type="domain" description="Cardiolipin synthase N-terminal" evidence="8">
    <location>
        <begin position="12"/>
        <end position="57"/>
    </location>
</feature>
<keyword evidence="10" id="KW-1185">Reference proteome</keyword>
<feature type="transmembrane region" description="Helical" evidence="7">
    <location>
        <begin position="35"/>
        <end position="55"/>
    </location>
</feature>
<organism evidence="9 10">
    <name type="scientific">Kribbella orskensis</name>
    <dbReference type="NCBI Taxonomy" id="2512216"/>
    <lineage>
        <taxon>Bacteria</taxon>
        <taxon>Bacillati</taxon>
        <taxon>Actinomycetota</taxon>
        <taxon>Actinomycetes</taxon>
        <taxon>Propionibacteriales</taxon>
        <taxon>Kribbellaceae</taxon>
        <taxon>Kribbella</taxon>
    </lineage>
</organism>
<feature type="compositionally biased region" description="Acidic residues" evidence="6">
    <location>
        <begin position="157"/>
        <end position="170"/>
    </location>
</feature>
<evidence type="ECO:0000256" key="7">
    <source>
        <dbReference type="SAM" id="Phobius"/>
    </source>
</evidence>
<keyword evidence="4 7" id="KW-1133">Transmembrane helix</keyword>
<dbReference type="Pfam" id="PF13396">
    <property type="entry name" value="PLDc_N"/>
    <property type="match status" value="1"/>
</dbReference>
<evidence type="ECO:0000256" key="3">
    <source>
        <dbReference type="ARBA" id="ARBA00022692"/>
    </source>
</evidence>
<keyword evidence="5 7" id="KW-0472">Membrane</keyword>
<dbReference type="Proteomes" id="UP000295818">
    <property type="component" value="Unassembled WGS sequence"/>
</dbReference>
<proteinExistence type="predicted"/>
<evidence type="ECO:0000256" key="4">
    <source>
        <dbReference type="ARBA" id="ARBA00022989"/>
    </source>
</evidence>
<keyword evidence="3 7" id="KW-0812">Transmembrane</keyword>
<evidence type="ECO:0000256" key="1">
    <source>
        <dbReference type="ARBA" id="ARBA00004651"/>
    </source>
</evidence>
<dbReference type="RefSeq" id="WP_132187735.1">
    <property type="nucleotide sequence ID" value="NZ_SLWM01000002.1"/>
</dbReference>
<evidence type="ECO:0000313" key="9">
    <source>
        <dbReference type="EMBL" id="TCO29949.1"/>
    </source>
</evidence>